<name>A0AAN4Z223_9BILA</name>
<dbReference type="SUPFAM" id="SSF81383">
    <property type="entry name" value="F-box domain"/>
    <property type="match status" value="1"/>
</dbReference>
<evidence type="ECO:0000259" key="3">
    <source>
        <dbReference type="Pfam" id="PF12937"/>
    </source>
</evidence>
<dbReference type="GO" id="GO:0031146">
    <property type="term" value="P:SCF-dependent proteasomal ubiquitin-dependent protein catabolic process"/>
    <property type="evidence" value="ECO:0007669"/>
    <property type="project" value="TreeGrafter"/>
</dbReference>
<dbReference type="InterPro" id="IPR032675">
    <property type="entry name" value="LRR_dom_sf"/>
</dbReference>
<evidence type="ECO:0000256" key="1">
    <source>
        <dbReference type="ARBA" id="ARBA00022786"/>
    </source>
</evidence>
<proteinExistence type="predicted"/>
<dbReference type="PANTHER" id="PTHR13318">
    <property type="entry name" value="PARTNER OF PAIRED, ISOFORM B-RELATED"/>
    <property type="match status" value="1"/>
</dbReference>
<dbReference type="Proteomes" id="UP001328107">
    <property type="component" value="Unassembled WGS sequence"/>
</dbReference>
<dbReference type="SUPFAM" id="SSF52047">
    <property type="entry name" value="RNI-like"/>
    <property type="match status" value="1"/>
</dbReference>
<accession>A0AAN4Z223</accession>
<reference evidence="5" key="1">
    <citation type="submission" date="2022-10" db="EMBL/GenBank/DDBJ databases">
        <title>Genome assembly of Pristionchus species.</title>
        <authorList>
            <person name="Yoshida K."/>
            <person name="Sommer R.J."/>
        </authorList>
    </citation>
    <scope>NUCLEOTIDE SEQUENCE [LARGE SCALE GENOMIC DNA]</scope>
    <source>
        <strain evidence="5">RS5460</strain>
    </source>
</reference>
<feature type="region of interest" description="Disordered" evidence="2">
    <location>
        <begin position="28"/>
        <end position="49"/>
    </location>
</feature>
<dbReference type="CDD" id="cd09917">
    <property type="entry name" value="F-box_SF"/>
    <property type="match status" value="1"/>
</dbReference>
<evidence type="ECO:0000256" key="2">
    <source>
        <dbReference type="SAM" id="MobiDB-lite"/>
    </source>
</evidence>
<dbReference type="AlphaFoldDB" id="A0AAN4Z223"/>
<dbReference type="EMBL" id="BTRK01000001">
    <property type="protein sequence ID" value="GMR33097.1"/>
    <property type="molecule type" value="Genomic_DNA"/>
</dbReference>
<protein>
    <recommendedName>
        <fullName evidence="3">F-box domain-containing protein</fullName>
    </recommendedName>
</protein>
<dbReference type="InterPro" id="IPR006553">
    <property type="entry name" value="Leu-rich_rpt_Cys-con_subtyp"/>
</dbReference>
<gene>
    <name evidence="4" type="ORF">PMAYCL1PPCAC_03292</name>
</gene>
<dbReference type="SMART" id="SM00367">
    <property type="entry name" value="LRR_CC"/>
    <property type="match status" value="1"/>
</dbReference>
<dbReference type="Gene3D" id="1.20.1280.50">
    <property type="match status" value="1"/>
</dbReference>
<dbReference type="InterPro" id="IPR001810">
    <property type="entry name" value="F-box_dom"/>
</dbReference>
<feature type="compositionally biased region" description="Polar residues" evidence="2">
    <location>
        <begin position="39"/>
        <end position="48"/>
    </location>
</feature>
<dbReference type="Gene3D" id="3.80.10.10">
    <property type="entry name" value="Ribonuclease Inhibitor"/>
    <property type="match status" value="2"/>
</dbReference>
<sequence length="644" mass="74075">MVDDAPDADARPEVPRAERLRVEGLTLTRDFTERHPAEPSTSGLSSAAQLPVILPGDRRSASPVIPALPDADSSPLYECQIDGLLKIFEYLTLRERVRLSQTCRRFHSLLTDNACSSIKGLTVLNMFQRRVWENSMRSNTISSLTLLKMSSCEHITALLRHVRRIDCLKIWFQNTPFVKAVLNAIDDSLLIRGVDVFPYGAELPLNIVAEKFPKIQIMNMRPHGSLHFFDGLPIDSMPSFANLTMLTMDSFEPQPGFAFPPSLKSLDFANRNLRNTRNLFDALEKLNLSILSLSHLKFRDDSFTDDLIWTLSKMPRLESLTLKFCHFTCKNGPNIQGSERNQMIVRAIQKARWDNWTKSDFSLSLRSLNFDLSYDVTWWTMYSLCILSRRKLQSFSTSLTYDDEAHFNSVMRLAPALRALRVSLSFSVMEKDSTRIERFEPVPPVWAEPPELPIEFRYVVSRFEVSYLKKPDLLQNMFDQLCKNVQECKFVCVKGIDDKILELMSLNCPQLRKLSIVSCSNTTEEGLLSFATNISRRGTNAPLNILYKNNGSMIRLFGELTLRETRHHVVRFSTKTFETDSTGEYIYFNDQLLERTITYKNYTPEDSNHLLGLVIDVKEEMHQVMLEEEGWVWPDLWSDETNVE</sequence>
<organism evidence="4 5">
    <name type="scientific">Pristionchus mayeri</name>
    <dbReference type="NCBI Taxonomy" id="1317129"/>
    <lineage>
        <taxon>Eukaryota</taxon>
        <taxon>Metazoa</taxon>
        <taxon>Ecdysozoa</taxon>
        <taxon>Nematoda</taxon>
        <taxon>Chromadorea</taxon>
        <taxon>Rhabditida</taxon>
        <taxon>Rhabditina</taxon>
        <taxon>Diplogasteromorpha</taxon>
        <taxon>Diplogasteroidea</taxon>
        <taxon>Neodiplogasteridae</taxon>
        <taxon>Pristionchus</taxon>
    </lineage>
</organism>
<evidence type="ECO:0000313" key="4">
    <source>
        <dbReference type="EMBL" id="GMR33097.1"/>
    </source>
</evidence>
<dbReference type="InterPro" id="IPR036047">
    <property type="entry name" value="F-box-like_dom_sf"/>
</dbReference>
<dbReference type="GO" id="GO:0019005">
    <property type="term" value="C:SCF ubiquitin ligase complex"/>
    <property type="evidence" value="ECO:0007669"/>
    <property type="project" value="TreeGrafter"/>
</dbReference>
<dbReference type="PANTHER" id="PTHR13318:SF190">
    <property type="entry name" value="PARTNER OF PAIRED, ISOFORM B"/>
    <property type="match status" value="1"/>
</dbReference>
<keyword evidence="1" id="KW-0833">Ubl conjugation pathway</keyword>
<comment type="caution">
    <text evidence="4">The sequence shown here is derived from an EMBL/GenBank/DDBJ whole genome shotgun (WGS) entry which is preliminary data.</text>
</comment>
<dbReference type="Pfam" id="PF12937">
    <property type="entry name" value="F-box-like"/>
    <property type="match status" value="1"/>
</dbReference>
<feature type="domain" description="F-box" evidence="3">
    <location>
        <begin position="84"/>
        <end position="113"/>
    </location>
</feature>
<evidence type="ECO:0000313" key="5">
    <source>
        <dbReference type="Proteomes" id="UP001328107"/>
    </source>
</evidence>
<keyword evidence="5" id="KW-1185">Reference proteome</keyword>